<evidence type="ECO:0000313" key="9">
    <source>
        <dbReference type="EMBL" id="WPA95432.1"/>
    </source>
</evidence>
<accession>A0A2G5I7J6</accession>
<dbReference type="EMBL" id="CP134184">
    <property type="protein sequence ID" value="WPA95432.1"/>
    <property type="molecule type" value="Genomic_DNA"/>
</dbReference>
<feature type="transmembrane region" description="Helical" evidence="6">
    <location>
        <begin position="443"/>
        <end position="465"/>
    </location>
</feature>
<dbReference type="Proteomes" id="UP001302367">
    <property type="component" value="Chromosome 1"/>
</dbReference>
<feature type="transmembrane region" description="Helical" evidence="6">
    <location>
        <begin position="415"/>
        <end position="437"/>
    </location>
</feature>
<feature type="transmembrane region" description="Helical" evidence="6">
    <location>
        <begin position="286"/>
        <end position="305"/>
    </location>
</feature>
<feature type="region of interest" description="Disordered" evidence="5">
    <location>
        <begin position="1"/>
        <end position="80"/>
    </location>
</feature>
<feature type="transmembrane region" description="Helical" evidence="6">
    <location>
        <begin position="215"/>
        <end position="239"/>
    </location>
</feature>
<dbReference type="InterPro" id="IPR020846">
    <property type="entry name" value="MFS_dom"/>
</dbReference>
<keyword evidence="4 6" id="KW-0472">Membrane</keyword>
<feature type="transmembrane region" description="Helical" evidence="6">
    <location>
        <begin position="245"/>
        <end position="265"/>
    </location>
</feature>
<dbReference type="GO" id="GO:0000329">
    <property type="term" value="C:fungal-type vacuole membrane"/>
    <property type="evidence" value="ECO:0007669"/>
    <property type="project" value="TreeGrafter"/>
</dbReference>
<comment type="subcellular location">
    <subcellularLocation>
        <location evidence="1">Membrane</location>
        <topology evidence="1">Multi-pass membrane protein</topology>
    </subcellularLocation>
</comment>
<feature type="transmembrane region" description="Helical" evidence="6">
    <location>
        <begin position="349"/>
        <end position="370"/>
    </location>
</feature>
<dbReference type="AlphaFoldDB" id="A0A2G5I7J6"/>
<protein>
    <submittedName>
        <fullName evidence="8">Vacuolar basic amino acid transporter 1</fullName>
    </submittedName>
</protein>
<evidence type="ECO:0000259" key="7">
    <source>
        <dbReference type="PROSITE" id="PS50850"/>
    </source>
</evidence>
<proteinExistence type="predicted"/>
<feature type="transmembrane region" description="Helical" evidence="6">
    <location>
        <begin position="311"/>
        <end position="328"/>
    </location>
</feature>
<feature type="transmembrane region" description="Helical" evidence="6">
    <location>
        <begin position="89"/>
        <end position="108"/>
    </location>
</feature>
<reference evidence="9 11" key="2">
    <citation type="submission" date="2023-09" db="EMBL/GenBank/DDBJ databases">
        <title>Complete-Gapless Cercospora beticola genome.</title>
        <authorList>
            <person name="Wyatt N.A."/>
            <person name="Spanner R.E."/>
            <person name="Bolton M.D."/>
        </authorList>
    </citation>
    <scope>NUCLEOTIDE SEQUENCE [LARGE SCALE GENOMIC DNA]</scope>
    <source>
        <strain evidence="9">Cb09-40</strain>
    </source>
</reference>
<evidence type="ECO:0000313" key="8">
    <source>
        <dbReference type="EMBL" id="PIB00778.1"/>
    </source>
</evidence>
<keyword evidence="3 6" id="KW-1133">Transmembrane helix</keyword>
<organism evidence="8 10">
    <name type="scientific">Cercospora beticola</name>
    <name type="common">Sugarbeet leaf spot fungus</name>
    <dbReference type="NCBI Taxonomy" id="122368"/>
    <lineage>
        <taxon>Eukaryota</taxon>
        <taxon>Fungi</taxon>
        <taxon>Dikarya</taxon>
        <taxon>Ascomycota</taxon>
        <taxon>Pezizomycotina</taxon>
        <taxon>Dothideomycetes</taxon>
        <taxon>Dothideomycetidae</taxon>
        <taxon>Mycosphaerellales</taxon>
        <taxon>Mycosphaerellaceae</taxon>
        <taxon>Cercospora</taxon>
    </lineage>
</organism>
<dbReference type="PANTHER" id="PTHR23501">
    <property type="entry name" value="MAJOR FACILITATOR SUPERFAMILY"/>
    <property type="match status" value="1"/>
</dbReference>
<keyword evidence="2 6" id="KW-0812">Transmembrane</keyword>
<evidence type="ECO:0000256" key="6">
    <source>
        <dbReference type="SAM" id="Phobius"/>
    </source>
</evidence>
<evidence type="ECO:0000313" key="11">
    <source>
        <dbReference type="Proteomes" id="UP001302367"/>
    </source>
</evidence>
<dbReference type="OrthoDB" id="4160219at2759"/>
<feature type="compositionally biased region" description="Polar residues" evidence="5">
    <location>
        <begin position="1"/>
        <end position="14"/>
    </location>
</feature>
<dbReference type="InterPro" id="IPR011701">
    <property type="entry name" value="MFS"/>
</dbReference>
<dbReference type="EMBL" id="LKMD01000100">
    <property type="protein sequence ID" value="PIB00778.1"/>
    <property type="molecule type" value="Genomic_DNA"/>
</dbReference>
<keyword evidence="11" id="KW-1185">Reference proteome</keyword>
<feature type="transmembrane region" description="Helical" evidence="6">
    <location>
        <begin position="181"/>
        <end position="203"/>
    </location>
</feature>
<dbReference type="SUPFAM" id="SSF103473">
    <property type="entry name" value="MFS general substrate transporter"/>
    <property type="match status" value="1"/>
</dbReference>
<dbReference type="Gene3D" id="1.20.1250.20">
    <property type="entry name" value="MFS general substrate transporter like domains"/>
    <property type="match status" value="1"/>
</dbReference>
<feature type="transmembrane region" description="Helical" evidence="6">
    <location>
        <begin position="390"/>
        <end position="408"/>
    </location>
</feature>
<dbReference type="Proteomes" id="UP000230605">
    <property type="component" value="Chromosome 1"/>
</dbReference>
<dbReference type="InterPro" id="IPR036259">
    <property type="entry name" value="MFS_trans_sf"/>
</dbReference>
<evidence type="ECO:0000256" key="3">
    <source>
        <dbReference type="ARBA" id="ARBA00022989"/>
    </source>
</evidence>
<dbReference type="PANTHER" id="PTHR23501:SF6">
    <property type="entry name" value="MULTIDRUG TRANSPORTER, PUTATIVE (AFU_ORTHOLOGUE AFUA_3G14560)-RELATED"/>
    <property type="match status" value="1"/>
</dbReference>
<evidence type="ECO:0000256" key="4">
    <source>
        <dbReference type="ARBA" id="ARBA00023136"/>
    </source>
</evidence>
<feature type="domain" description="Major facilitator superfamily (MFS) profile" evidence="7">
    <location>
        <begin position="91"/>
        <end position="575"/>
    </location>
</feature>
<feature type="transmembrane region" description="Helical" evidence="6">
    <location>
        <begin position="477"/>
        <end position="502"/>
    </location>
</feature>
<feature type="transmembrane region" description="Helical" evidence="6">
    <location>
        <begin position="128"/>
        <end position="145"/>
    </location>
</feature>
<dbReference type="PROSITE" id="PS50850">
    <property type="entry name" value="MFS"/>
    <property type="match status" value="1"/>
</dbReference>
<reference evidence="8 10" key="1">
    <citation type="submission" date="2015-10" db="EMBL/GenBank/DDBJ databases">
        <title>The cercosporin biosynthetic gene cluster was horizontally transferred to several fungal lineages and shown to be expanded in Cercospora beticola based on microsynteny with recipient genomes.</title>
        <authorList>
            <person name="De Jonge R."/>
            <person name="Ebert M.K."/>
            <person name="Suttle J.C."/>
            <person name="Jurick Ii W.M."/>
            <person name="Secor G.A."/>
            <person name="Thomma B.P."/>
            <person name="Van De Peer Y."/>
            <person name="Bolton M.D."/>
        </authorList>
    </citation>
    <scope>NUCLEOTIDE SEQUENCE [LARGE SCALE GENOMIC DNA]</scope>
    <source>
        <strain evidence="8 10">09-40</strain>
    </source>
</reference>
<dbReference type="GO" id="GO:0015174">
    <property type="term" value="F:basic amino acid transmembrane transporter activity"/>
    <property type="evidence" value="ECO:0007669"/>
    <property type="project" value="TreeGrafter"/>
</dbReference>
<gene>
    <name evidence="8" type="ORF">CB0940_00030</name>
    <name evidence="9" type="ORF">RHO25_000031</name>
</gene>
<evidence type="ECO:0000256" key="5">
    <source>
        <dbReference type="SAM" id="MobiDB-lite"/>
    </source>
</evidence>
<dbReference type="Pfam" id="PF07690">
    <property type="entry name" value="MFS_1"/>
    <property type="match status" value="1"/>
</dbReference>
<name>A0A2G5I7J6_CERBT</name>
<feature type="transmembrane region" description="Helical" evidence="6">
    <location>
        <begin position="157"/>
        <end position="175"/>
    </location>
</feature>
<evidence type="ECO:0000313" key="10">
    <source>
        <dbReference type="Proteomes" id="UP000230605"/>
    </source>
</evidence>
<evidence type="ECO:0000256" key="1">
    <source>
        <dbReference type="ARBA" id="ARBA00004141"/>
    </source>
</evidence>
<sequence>MSSYNHQGNVQNTGPEPALSGPSSGTLTPSETTPLIPPIPTTVAKHGKGDPPSNATPDGAANVKSLPENGSDGDGHTQASQSLSPIRGLLVYSALGVLIFIVATNMSLLTTTQSSIAAELDAFEATSWFTSAFLITMSSLGPLNGKLSSVFSPRSCIVVSSLLLAIGCLLCAVASSFESFVFGRCVQGVGASGVFTISIIIVLELTGSKRRGLGIGLLNTGFTVGVAVGATAAGALLPITGWRALFWMQIPICAFVGLVLLFALPGDFHAGKVADEESTWTRLRRLDYTGALLLTGSLVLLLYAMAAPKQIPIWPIVASAIVLILFVNNEVYFAKDPFIPVALLKSRGLLFTCLGTVGFMMARWSVLFYAPTYALAVRTWSPSTAGAMLIPTNFGFALGGLSVGWLHIKRQGSFYLPTLITYLAFPVTLAALGFLSIDNVPAWAFVFVLFVCGFVTGAAMNYNLAHMLHLTPKATHYVATALLATFRGFAGSFGSALGGGLFERTLYTDLQRRFRDAGLKNPSLVRRLLGSPALVEQLSSPEREIAIESYQYALRVLWFAMAGIAFVAFFVQAGTGWRGYKEKPVAEDEREALLNDRDDNDTENNTART</sequence>
<feature type="transmembrane region" description="Helical" evidence="6">
    <location>
        <begin position="552"/>
        <end position="571"/>
    </location>
</feature>
<evidence type="ECO:0000256" key="2">
    <source>
        <dbReference type="ARBA" id="ARBA00022692"/>
    </source>
</evidence>